<reference evidence="1 2" key="2">
    <citation type="journal article" date="2013" name="Genome Announc.">
        <title>Genome Sequence of Growth-Improving Paenibacillus mucilaginosus Strain KNP414.</title>
        <authorList>
            <person name="Lu J.J."/>
            <person name="Wang J.F."/>
            <person name="Hu X.F."/>
        </authorList>
    </citation>
    <scope>NUCLEOTIDE SEQUENCE [LARGE SCALE GENOMIC DNA]</scope>
    <source>
        <strain evidence="1 2">KNP414</strain>
    </source>
</reference>
<dbReference type="KEGG" id="pms:KNP414_05660"/>
<evidence type="ECO:0000313" key="2">
    <source>
        <dbReference type="Proteomes" id="UP000006620"/>
    </source>
</evidence>
<dbReference type="HOGENOM" id="CLU_703669_0_0_9"/>
<reference evidence="2" key="1">
    <citation type="submission" date="2011-06" db="EMBL/GenBank/DDBJ databases">
        <title>Complete genome sequence of Paenibacillus mucilaginosus KNP414.</title>
        <authorList>
            <person name="Wang J."/>
            <person name="Hu S."/>
            <person name="Hu X."/>
            <person name="Zhang B."/>
            <person name="Dong D."/>
            <person name="Zhang S."/>
            <person name="Zhao K."/>
            <person name="Wu D."/>
        </authorList>
    </citation>
    <scope>NUCLEOTIDE SEQUENCE [LARGE SCALE GENOMIC DNA]</scope>
    <source>
        <strain evidence="2">KNP414</strain>
    </source>
</reference>
<sequence length="392" mass="44526">MSQYGDIGTMGRQYLQAESYGAAAFCFYRALLDDKNNNNAWNGIILSLSLMRKEGDSQTMLARFALNPQLNFDRDMITFAMMLFQHNPLAMSQWLRGIIQMNGISETDQANLGELAADLERAYAGLVAEHGEETLKEQGMVELKDYALRRIELDWLLEESIDNIFGHLGQWLEDPEMVLPAVRLLCMLPDPRSEKMLRRVCRNDAVDAKVRTHGLLALRWLGVRGNAKLQKFGESFVINLDEPDPELTVSVPTAFRPALDRIKLWVAKEQGLISAETYEQHASTDEVQLPEEVAAKLNEADVPTVLQEVSHMLIRAAYDRVYPYVPHVEATRNWAAALLRLMREYSVGMGQGWPYGDPENNEDVERHRQWLLTGSPDFYEVLQARGAQQPQA</sequence>
<dbReference type="AlphaFoldDB" id="F8FML3"/>
<organism evidence="1 2">
    <name type="scientific">Paenibacillus mucilaginosus (strain KNP414)</name>
    <dbReference type="NCBI Taxonomy" id="1036673"/>
    <lineage>
        <taxon>Bacteria</taxon>
        <taxon>Bacillati</taxon>
        <taxon>Bacillota</taxon>
        <taxon>Bacilli</taxon>
        <taxon>Bacillales</taxon>
        <taxon>Paenibacillaceae</taxon>
        <taxon>Paenibacillus</taxon>
    </lineage>
</organism>
<protein>
    <recommendedName>
        <fullName evidence="3">HEAT repeat domain-containing protein</fullName>
    </recommendedName>
</protein>
<accession>F8FML3</accession>
<evidence type="ECO:0008006" key="3">
    <source>
        <dbReference type="Google" id="ProtNLM"/>
    </source>
</evidence>
<dbReference type="Proteomes" id="UP000006620">
    <property type="component" value="Chromosome"/>
</dbReference>
<proteinExistence type="predicted"/>
<dbReference type="PATRIC" id="fig|1036673.3.peg.5253"/>
<gene>
    <name evidence="1" type="ordered locus">KNP414_05660</name>
</gene>
<evidence type="ECO:0000313" key="1">
    <source>
        <dbReference type="EMBL" id="AEI44184.1"/>
    </source>
</evidence>
<dbReference type="EMBL" id="CP002869">
    <property type="protein sequence ID" value="AEI44184.1"/>
    <property type="molecule type" value="Genomic_DNA"/>
</dbReference>
<dbReference type="RefSeq" id="WP_013919337.1">
    <property type="nucleotide sequence ID" value="NC_015690.1"/>
</dbReference>
<name>F8FML3_PAEMK</name>